<feature type="compositionally biased region" description="Gly residues" evidence="1">
    <location>
        <begin position="447"/>
        <end position="457"/>
    </location>
</feature>
<dbReference type="OrthoDB" id="3253137at2759"/>
<dbReference type="HOGENOM" id="CLU_513048_0_0_1"/>
<reference evidence="3" key="2">
    <citation type="submission" date="2015-01" db="EMBL/GenBank/DDBJ databases">
        <title>Evolutionary Origins and Diversification of the Mycorrhizal Mutualists.</title>
        <authorList>
            <consortium name="DOE Joint Genome Institute"/>
            <consortium name="Mycorrhizal Genomics Consortium"/>
            <person name="Kohler A."/>
            <person name="Kuo A."/>
            <person name="Nagy L.G."/>
            <person name="Floudas D."/>
            <person name="Copeland A."/>
            <person name="Barry K.W."/>
            <person name="Cichocki N."/>
            <person name="Veneault-Fourrey C."/>
            <person name="LaButti K."/>
            <person name="Lindquist E.A."/>
            <person name="Lipzen A."/>
            <person name="Lundell T."/>
            <person name="Morin E."/>
            <person name="Murat C."/>
            <person name="Riley R."/>
            <person name="Ohm R."/>
            <person name="Sun H."/>
            <person name="Tunlid A."/>
            <person name="Henrissat B."/>
            <person name="Grigoriev I.V."/>
            <person name="Hibbett D.S."/>
            <person name="Martin F."/>
        </authorList>
    </citation>
    <scope>NUCLEOTIDE SEQUENCE [LARGE SCALE GENOMIC DNA]</scope>
    <source>
        <strain evidence="3">MAFF 305830</strain>
    </source>
</reference>
<evidence type="ECO:0000313" key="2">
    <source>
        <dbReference type="EMBL" id="KIM25510.1"/>
    </source>
</evidence>
<feature type="region of interest" description="Disordered" evidence="1">
    <location>
        <begin position="494"/>
        <end position="531"/>
    </location>
</feature>
<dbReference type="STRING" id="933852.A0A0C3ALP8"/>
<protein>
    <submittedName>
        <fullName evidence="2">Uncharacterized protein</fullName>
    </submittedName>
</protein>
<feature type="compositionally biased region" description="Polar residues" evidence="1">
    <location>
        <begin position="415"/>
        <end position="428"/>
    </location>
</feature>
<name>A0A0C3ALP8_SERVB</name>
<feature type="region of interest" description="Disordered" evidence="1">
    <location>
        <begin position="397"/>
        <end position="474"/>
    </location>
</feature>
<keyword evidence="3" id="KW-1185">Reference proteome</keyword>
<dbReference type="EMBL" id="KN824313">
    <property type="protein sequence ID" value="KIM25510.1"/>
    <property type="molecule type" value="Genomic_DNA"/>
</dbReference>
<dbReference type="Proteomes" id="UP000054097">
    <property type="component" value="Unassembled WGS sequence"/>
</dbReference>
<accession>A0A0C3ALP8</accession>
<gene>
    <name evidence="2" type="ORF">M408DRAFT_26066</name>
</gene>
<sequence length="531" mass="58256">MASNRKKGAAPAVSLMGKWTPQAAEEVLLAKIRVAVQDAIQTHRNEKHQDGEARPISFMEFVEELDAKDAFTARLMEILVKEYSERRAKSTPVERQLLIASRTVQALGAIRGDAKIYDNRRPARLPRTRFPSLFRRQAMMDEDGGFSPVGHGEGSLTPISATRDQLFQNALSELEDGEFGAHWNSSLNEVYAEEDNPGRWQRTEPIHPILHDVDMTGWHVATEHDDFGIGAVRSTSPSSFESELDTLTQNQDALSRLRTRVGALTANAPDSRLAPPRLPLVRRHSLRRGRFGRSSTVLDTDPSLRRRLTRGIGEDVDDSIDRLHEDLLTRISGPGWRSSSRINSDPISGNLESLRTASTSSAATLRRLWGGYPIEDAPSGSTLQGFRRRERTMRHLLEPTGRASSSSIPYAPSRQPLSSLSLGTTTNAEPRPPGELPTPQETDTLGGAWGMGDGGWGSPTPVVDPSNTEPAIPSGLSNVRVRWTEQLVAFPVTSEAAEHQSVSAYPELSSVTVGDAPDLESSTLPQPDPPR</sequence>
<dbReference type="AlphaFoldDB" id="A0A0C3ALP8"/>
<evidence type="ECO:0000313" key="3">
    <source>
        <dbReference type="Proteomes" id="UP000054097"/>
    </source>
</evidence>
<proteinExistence type="predicted"/>
<reference evidence="2 3" key="1">
    <citation type="submission" date="2014-04" db="EMBL/GenBank/DDBJ databases">
        <authorList>
            <consortium name="DOE Joint Genome Institute"/>
            <person name="Kuo A."/>
            <person name="Zuccaro A."/>
            <person name="Kohler A."/>
            <person name="Nagy L.G."/>
            <person name="Floudas D."/>
            <person name="Copeland A."/>
            <person name="Barry K.W."/>
            <person name="Cichocki N."/>
            <person name="Veneault-Fourrey C."/>
            <person name="LaButti K."/>
            <person name="Lindquist E.A."/>
            <person name="Lipzen A."/>
            <person name="Lundell T."/>
            <person name="Morin E."/>
            <person name="Murat C."/>
            <person name="Sun H."/>
            <person name="Tunlid A."/>
            <person name="Henrissat B."/>
            <person name="Grigoriev I.V."/>
            <person name="Hibbett D.S."/>
            <person name="Martin F."/>
            <person name="Nordberg H.P."/>
            <person name="Cantor M.N."/>
            <person name="Hua S.X."/>
        </authorList>
    </citation>
    <scope>NUCLEOTIDE SEQUENCE [LARGE SCALE GENOMIC DNA]</scope>
    <source>
        <strain evidence="2 3">MAFF 305830</strain>
    </source>
</reference>
<organism evidence="2 3">
    <name type="scientific">Serendipita vermifera MAFF 305830</name>
    <dbReference type="NCBI Taxonomy" id="933852"/>
    <lineage>
        <taxon>Eukaryota</taxon>
        <taxon>Fungi</taxon>
        <taxon>Dikarya</taxon>
        <taxon>Basidiomycota</taxon>
        <taxon>Agaricomycotina</taxon>
        <taxon>Agaricomycetes</taxon>
        <taxon>Sebacinales</taxon>
        <taxon>Serendipitaceae</taxon>
        <taxon>Serendipita</taxon>
    </lineage>
</organism>
<evidence type="ECO:0000256" key="1">
    <source>
        <dbReference type="SAM" id="MobiDB-lite"/>
    </source>
</evidence>